<evidence type="ECO:0000313" key="2">
    <source>
        <dbReference type="EMBL" id="KAF0930759.1"/>
    </source>
</evidence>
<gene>
    <name evidence="2" type="ORF">E2562_035013</name>
</gene>
<protein>
    <submittedName>
        <fullName evidence="2">Uncharacterized protein</fullName>
    </submittedName>
</protein>
<dbReference type="OrthoDB" id="683469at2759"/>
<keyword evidence="3" id="KW-1185">Reference proteome</keyword>
<sequence>MKSLRKKSLRKKGTVHLMSTQSPLKSLDLSWILDGMDGSSACRVAIRVGPYVEFDENGENDEVEYVGVTDKREGYKNLVLDDQEGDPDYEPGSDEDDDDLAVDTRRLIKKLPHKHNCASTAGALKKDLEEKYNIKISYYVVWDGRQMALDEILGKWEDSFDASYNFKEEMERSPGSIIEVHTFKENYI</sequence>
<accession>A0A6G1F1P6</accession>
<evidence type="ECO:0000313" key="3">
    <source>
        <dbReference type="Proteomes" id="UP000479710"/>
    </source>
</evidence>
<feature type="region of interest" description="Disordered" evidence="1">
    <location>
        <begin position="80"/>
        <end position="99"/>
    </location>
</feature>
<dbReference type="AlphaFoldDB" id="A0A6G1F1P6"/>
<name>A0A6G1F1P6_9ORYZ</name>
<dbReference type="Proteomes" id="UP000479710">
    <property type="component" value="Unassembled WGS sequence"/>
</dbReference>
<proteinExistence type="predicted"/>
<dbReference type="EMBL" id="SPHZ02000002">
    <property type="protein sequence ID" value="KAF0930759.1"/>
    <property type="molecule type" value="Genomic_DNA"/>
</dbReference>
<comment type="caution">
    <text evidence="2">The sequence shown here is derived from an EMBL/GenBank/DDBJ whole genome shotgun (WGS) entry which is preliminary data.</text>
</comment>
<reference evidence="2 3" key="1">
    <citation type="submission" date="2019-11" db="EMBL/GenBank/DDBJ databases">
        <title>Whole genome sequence of Oryza granulata.</title>
        <authorList>
            <person name="Li W."/>
        </authorList>
    </citation>
    <scope>NUCLEOTIDE SEQUENCE [LARGE SCALE GENOMIC DNA]</scope>
    <source>
        <strain evidence="3">cv. Menghai</strain>
        <tissue evidence="2">Leaf</tissue>
    </source>
</reference>
<organism evidence="2 3">
    <name type="scientific">Oryza meyeriana var. granulata</name>
    <dbReference type="NCBI Taxonomy" id="110450"/>
    <lineage>
        <taxon>Eukaryota</taxon>
        <taxon>Viridiplantae</taxon>
        <taxon>Streptophyta</taxon>
        <taxon>Embryophyta</taxon>
        <taxon>Tracheophyta</taxon>
        <taxon>Spermatophyta</taxon>
        <taxon>Magnoliopsida</taxon>
        <taxon>Liliopsida</taxon>
        <taxon>Poales</taxon>
        <taxon>Poaceae</taxon>
        <taxon>BOP clade</taxon>
        <taxon>Oryzoideae</taxon>
        <taxon>Oryzeae</taxon>
        <taxon>Oryzinae</taxon>
        <taxon>Oryza</taxon>
        <taxon>Oryza meyeriana</taxon>
    </lineage>
</organism>
<feature type="compositionally biased region" description="Acidic residues" evidence="1">
    <location>
        <begin position="81"/>
        <end position="99"/>
    </location>
</feature>
<evidence type="ECO:0000256" key="1">
    <source>
        <dbReference type="SAM" id="MobiDB-lite"/>
    </source>
</evidence>